<keyword evidence="1" id="KW-0812">Transmembrane</keyword>
<dbReference type="EMBL" id="JBDKXB010000016">
    <property type="protein sequence ID" value="MEY6433129.1"/>
    <property type="molecule type" value="Genomic_DNA"/>
</dbReference>
<feature type="transmembrane region" description="Helical" evidence="1">
    <location>
        <begin position="326"/>
        <end position="344"/>
    </location>
</feature>
<sequence>MSRRHALPLSTLILGVVLVAATPWIPGGTRLIPTDLPTMDHVTALVGDGGSLFAATQAGEIWRYREHGWERYASDPQGRAITALLGDPRRTPVGTAVGLWVADGEILAREPPISARISAMIVTEQALVLATGEGLRIHTEGAWHDPSPPLRAYQLYRQRGPGIDHIHAGTIGDGIHGAPTTRLLGDWSPNDSGLPADIKVLSFAETPGGRLLAGTDRGLYWQRAPGAIWQVLDVGLGTRRILALHHDRGDDTRQRLWIGSDEGLFVAELSDDAQGELAASEPARPIPAHRAPPEVGVGWIVATDGRLFVSAGQVYQVTTVPLRDRYLLTVAGAGLIGVGLWLALRRRLQRTARI</sequence>
<keyword evidence="1" id="KW-0472">Membrane</keyword>
<name>A0ABV4BGN1_9GAMM</name>
<accession>A0ABV4BGN1</accession>
<evidence type="ECO:0000313" key="2">
    <source>
        <dbReference type="EMBL" id="MEY6433129.1"/>
    </source>
</evidence>
<evidence type="ECO:0000256" key="1">
    <source>
        <dbReference type="SAM" id="Phobius"/>
    </source>
</evidence>
<proteinExistence type="predicted"/>
<keyword evidence="3" id="KW-1185">Reference proteome</keyword>
<evidence type="ECO:0000313" key="3">
    <source>
        <dbReference type="Proteomes" id="UP001564408"/>
    </source>
</evidence>
<dbReference type="RefSeq" id="WP_369667516.1">
    <property type="nucleotide sequence ID" value="NZ_JBDKXB010000016.1"/>
</dbReference>
<organism evidence="2 3">
    <name type="scientific">Thioalkalicoccus limnaeus</name>
    <dbReference type="NCBI Taxonomy" id="120681"/>
    <lineage>
        <taxon>Bacteria</taxon>
        <taxon>Pseudomonadati</taxon>
        <taxon>Pseudomonadota</taxon>
        <taxon>Gammaproteobacteria</taxon>
        <taxon>Chromatiales</taxon>
        <taxon>Chromatiaceae</taxon>
        <taxon>Thioalkalicoccus</taxon>
    </lineage>
</organism>
<reference evidence="2 3" key="1">
    <citation type="submission" date="2024-05" db="EMBL/GenBank/DDBJ databases">
        <title>Genome Sequence and Characterization of the New Strain Purple Sulfur Bacterium of Genus Thioalkalicoccus.</title>
        <authorList>
            <person name="Bryantseva I.A."/>
            <person name="Kyndt J.A."/>
            <person name="Imhoff J.F."/>
        </authorList>
    </citation>
    <scope>NUCLEOTIDE SEQUENCE [LARGE SCALE GENOMIC DNA]</scope>
    <source>
        <strain evidence="2 3">Um2</strain>
    </source>
</reference>
<dbReference type="Proteomes" id="UP001564408">
    <property type="component" value="Unassembled WGS sequence"/>
</dbReference>
<protein>
    <submittedName>
        <fullName evidence="2">ABC transporter substrate-binding protein</fullName>
    </submittedName>
</protein>
<keyword evidence="1" id="KW-1133">Transmembrane helix</keyword>
<comment type="caution">
    <text evidence="2">The sequence shown here is derived from an EMBL/GenBank/DDBJ whole genome shotgun (WGS) entry which is preliminary data.</text>
</comment>
<gene>
    <name evidence="2" type="ORF">ABC977_12025</name>
</gene>